<sequence>MDDNTLFVHGKTVCTMTLVDNSMYPATQYGCMQEEQRQLFGQYISHHQEYGGDIGEPLQMALVLGGEKPATMFDPPEEMFSRYPDLSPSKLVKKWGLYYRRSSINSTLMVSPSYFWFDLLPAVELGTEIGARCRGLFFGYPFDAINHFLHAEGAILPGRKYIVQGEFSAEELAYSVFTFYRPEDSKTGYERAINIGKKRYNRLHELAHEWELSNLAEMTDRLYSDFTIRYSEESVPANNPSND</sequence>
<dbReference type="AlphaFoldDB" id="A0A8U0A814"/>
<evidence type="ECO:0000313" key="1">
    <source>
        <dbReference type="EMBL" id="UPM45252.1"/>
    </source>
</evidence>
<dbReference type="Proteomes" id="UP000831768">
    <property type="component" value="Plasmid unnamed4"/>
</dbReference>
<gene>
    <name evidence="1" type="ORF">MW046_19085</name>
</gene>
<reference evidence="1" key="1">
    <citation type="submission" date="2022-04" db="EMBL/GenBank/DDBJ databases">
        <title>Halocatena sp. nov., isolated from a salt lake.</title>
        <authorList>
            <person name="Cui H.-L."/>
        </authorList>
    </citation>
    <scope>NUCLEOTIDE SEQUENCE</scope>
    <source>
        <strain evidence="1">AD-1</strain>
        <plasmid evidence="1">unnamed4</plasmid>
    </source>
</reference>
<keyword evidence="1" id="KW-0614">Plasmid</keyword>
<proteinExistence type="predicted"/>
<name>A0A8U0A814_9EURY</name>
<protein>
    <submittedName>
        <fullName evidence="1">Uncharacterized protein</fullName>
    </submittedName>
</protein>
<organism evidence="1 2">
    <name type="scientific">Halocatena salina</name>
    <dbReference type="NCBI Taxonomy" id="2934340"/>
    <lineage>
        <taxon>Archaea</taxon>
        <taxon>Methanobacteriati</taxon>
        <taxon>Methanobacteriota</taxon>
        <taxon>Stenosarchaea group</taxon>
        <taxon>Halobacteria</taxon>
        <taxon>Halobacteriales</taxon>
        <taxon>Natronomonadaceae</taxon>
        <taxon>Halocatena</taxon>
    </lineage>
</organism>
<dbReference type="EMBL" id="CP096023">
    <property type="protein sequence ID" value="UPM45252.1"/>
    <property type="molecule type" value="Genomic_DNA"/>
</dbReference>
<dbReference type="GeneID" id="71930198"/>
<keyword evidence="2" id="KW-1185">Reference proteome</keyword>
<dbReference type="RefSeq" id="WP_247995906.1">
    <property type="nucleotide sequence ID" value="NZ_CP096023.1"/>
</dbReference>
<dbReference type="KEGG" id="haad:MW046_19085"/>
<accession>A0A8U0A814</accession>
<evidence type="ECO:0000313" key="2">
    <source>
        <dbReference type="Proteomes" id="UP000831768"/>
    </source>
</evidence>
<geneLocation type="plasmid" evidence="1 2">
    <name>unnamed4</name>
</geneLocation>